<accession>A0ABN8Z662</accession>
<organism evidence="2 3">
    <name type="scientific">Rangifer tarandus platyrhynchus</name>
    <name type="common">Svalbard reindeer</name>
    <dbReference type="NCBI Taxonomy" id="3082113"/>
    <lineage>
        <taxon>Eukaryota</taxon>
        <taxon>Metazoa</taxon>
        <taxon>Chordata</taxon>
        <taxon>Craniata</taxon>
        <taxon>Vertebrata</taxon>
        <taxon>Euteleostomi</taxon>
        <taxon>Mammalia</taxon>
        <taxon>Eutheria</taxon>
        <taxon>Laurasiatheria</taxon>
        <taxon>Artiodactyla</taxon>
        <taxon>Ruminantia</taxon>
        <taxon>Pecora</taxon>
        <taxon>Cervidae</taxon>
        <taxon>Odocoileinae</taxon>
        <taxon>Rangifer</taxon>
    </lineage>
</organism>
<evidence type="ECO:0000313" key="3">
    <source>
        <dbReference type="Proteomes" id="UP001176941"/>
    </source>
</evidence>
<dbReference type="EMBL" id="OX459965">
    <property type="protein sequence ID" value="CAI9169224.1"/>
    <property type="molecule type" value="Genomic_DNA"/>
</dbReference>
<keyword evidence="1" id="KW-0472">Membrane</keyword>
<evidence type="ECO:0000256" key="1">
    <source>
        <dbReference type="SAM" id="Phobius"/>
    </source>
</evidence>
<keyword evidence="1" id="KW-1133">Transmembrane helix</keyword>
<name>A0ABN8Z662_RANTA</name>
<keyword evidence="3" id="KW-1185">Reference proteome</keyword>
<feature type="transmembrane region" description="Helical" evidence="1">
    <location>
        <begin position="28"/>
        <end position="53"/>
    </location>
</feature>
<dbReference type="Proteomes" id="UP001176941">
    <property type="component" value="Chromosome 29"/>
</dbReference>
<gene>
    <name evidence="2" type="ORF">MRATA1EN1_LOCUS18186</name>
</gene>
<proteinExistence type="predicted"/>
<keyword evidence="1" id="KW-0812">Transmembrane</keyword>
<evidence type="ECO:0000313" key="2">
    <source>
        <dbReference type="EMBL" id="CAI9169224.1"/>
    </source>
</evidence>
<protein>
    <submittedName>
        <fullName evidence="2">Uncharacterized protein</fullName>
    </submittedName>
</protein>
<reference evidence="2" key="1">
    <citation type="submission" date="2023-04" db="EMBL/GenBank/DDBJ databases">
        <authorList>
            <consortium name="ELIXIR-Norway"/>
        </authorList>
    </citation>
    <scope>NUCLEOTIDE SEQUENCE [LARGE SCALE GENOMIC DNA]</scope>
</reference>
<sequence length="102" mass="11624">MVSSEFIHVVYDKISFFFKTSMPLCVCIYTYIFFILLFVSGHLGCFYFVAIVFNAAMNMGMQISLCDPVGYITRGGIAGSYGNYIFNFLRKLLTVFHSSYTI</sequence>